<reference evidence="2 3" key="1">
    <citation type="journal article" date="2020" name="Genomics">
        <title>Complete, high-quality genomes from long-read metagenomic sequencing of two wolf lichen thalli reveals enigmatic genome architecture.</title>
        <authorList>
            <person name="McKenzie S.K."/>
            <person name="Walston R.F."/>
            <person name="Allen J.L."/>
        </authorList>
    </citation>
    <scope>NUCLEOTIDE SEQUENCE [LARGE SCALE GENOMIC DNA]</scope>
    <source>
        <strain evidence="2">WasteWater1</strain>
    </source>
</reference>
<feature type="region of interest" description="Disordered" evidence="1">
    <location>
        <begin position="66"/>
        <end position="97"/>
    </location>
</feature>
<dbReference type="RefSeq" id="XP_037147649.1">
    <property type="nucleotide sequence ID" value="XM_037297075.1"/>
</dbReference>
<feature type="region of interest" description="Disordered" evidence="1">
    <location>
        <begin position="1"/>
        <end position="33"/>
    </location>
</feature>
<dbReference type="GeneID" id="59334577"/>
<accession>A0A8H6C7S4</accession>
<evidence type="ECO:0000313" key="3">
    <source>
        <dbReference type="Proteomes" id="UP000593566"/>
    </source>
</evidence>
<keyword evidence="3" id="KW-1185">Reference proteome</keyword>
<dbReference type="AlphaFoldDB" id="A0A8H6C7S4"/>
<feature type="compositionally biased region" description="Polar residues" evidence="1">
    <location>
        <begin position="70"/>
        <end position="92"/>
    </location>
</feature>
<proteinExistence type="predicted"/>
<sequence>MSSGQYVSAVFGPAKRRAGSQKDEESSLPMSAGRAKACTACRQVKKELMDALSKLEEVTSELTSLKEAFKSQSTPRNPNPNQVGGSFPNSHSPEAGLLGLEATRPTSVEVQVPSFFGIEIFEQSAFEIGEQFLGDIRLSGMAIVQLFEQY</sequence>
<name>A0A8H6C7S4_9LECA</name>
<evidence type="ECO:0000256" key="1">
    <source>
        <dbReference type="SAM" id="MobiDB-lite"/>
    </source>
</evidence>
<dbReference type="Proteomes" id="UP000593566">
    <property type="component" value="Unassembled WGS sequence"/>
</dbReference>
<protein>
    <submittedName>
        <fullName evidence="2">Uncharacterized protein</fullName>
    </submittedName>
</protein>
<comment type="caution">
    <text evidence="2">The sequence shown here is derived from an EMBL/GenBank/DDBJ whole genome shotgun (WGS) entry which is preliminary data.</text>
</comment>
<organism evidence="2 3">
    <name type="scientific">Letharia lupina</name>
    <dbReference type="NCBI Taxonomy" id="560253"/>
    <lineage>
        <taxon>Eukaryota</taxon>
        <taxon>Fungi</taxon>
        <taxon>Dikarya</taxon>
        <taxon>Ascomycota</taxon>
        <taxon>Pezizomycotina</taxon>
        <taxon>Lecanoromycetes</taxon>
        <taxon>OSLEUM clade</taxon>
        <taxon>Lecanoromycetidae</taxon>
        <taxon>Lecanorales</taxon>
        <taxon>Lecanorineae</taxon>
        <taxon>Parmeliaceae</taxon>
        <taxon>Letharia</taxon>
    </lineage>
</organism>
<gene>
    <name evidence="2" type="ORF">HO133_006175</name>
</gene>
<dbReference type="EMBL" id="JACCJB010000023">
    <property type="protein sequence ID" value="KAF6218214.1"/>
    <property type="molecule type" value="Genomic_DNA"/>
</dbReference>
<evidence type="ECO:0000313" key="2">
    <source>
        <dbReference type="EMBL" id="KAF6218214.1"/>
    </source>
</evidence>